<dbReference type="InterPro" id="IPR046342">
    <property type="entry name" value="CBS_dom_sf"/>
</dbReference>
<dbReference type="Gene3D" id="3.10.310.20">
    <property type="entry name" value="DHHA2 domain"/>
    <property type="match status" value="1"/>
</dbReference>
<dbReference type="GO" id="GO:0005737">
    <property type="term" value="C:cytoplasm"/>
    <property type="evidence" value="ECO:0007669"/>
    <property type="project" value="InterPro"/>
</dbReference>
<proteinExistence type="predicted"/>
<dbReference type="PANTHER" id="PTHR12112:SF22">
    <property type="entry name" value="MANGANESE-DEPENDENT INORGANIC PYROPHOSPHATASE-RELATED"/>
    <property type="match status" value="1"/>
</dbReference>
<comment type="cofactor">
    <cofactor evidence="1">
        <name>Mn(2+)</name>
        <dbReference type="ChEBI" id="CHEBI:29035"/>
    </cofactor>
</comment>
<dbReference type="eggNOG" id="COG1227">
    <property type="taxonomic scope" value="Bacteria"/>
</dbReference>
<dbReference type="SMART" id="SM01131">
    <property type="entry name" value="DHHA2"/>
    <property type="match status" value="1"/>
</dbReference>
<sequence>MDMEMVYVVGHKNPDTDSVVSAVGYAALKPEEYVAFRAGEPNDETLEVFQLAGTDVPPLLSSLRLTALDMSKQLTSLDEKATFLEASKLLEKQKVIPVLKSDKLLGIVTEKDLFRVIQKELFEEEVTVRLEPEVLIKTIPGRFLTPPRVIEGVPLVLASSTETAGNRVRSNNVVIMGDRWDLLPVLLKRRVRAVIFTMGLSPSENDLEQLTDAGIVVFSSSLHTYNTIRLMFMAFTVKEAMNVNPVTVSPQDGLDFLRRLSNLHRHRYFPVVEEDGSFRGLLELADLASPPRKKVFLVDHNEPGQAVDGLQEAQVMGIIDHHRLGAFTTDEPVKIIIEPVGSTSTLVAREYLRQNAHMTRQVATLLLGGLVSDTLNLQSVTTTPLDVDIAQFLEERSFLPRDELASRLFHARVQAVLRDPSALTKDFKLFTFGKVRVGIAQIEIPGGSSLAPVMRDAIEKVMTEKLEKERLDLALFMLTDITQKGTLLFAFGQRHIAQMVWAKPFKDGTEYLPSVVSRKKQIVPLLEQILGGNG</sequence>
<evidence type="ECO:0000256" key="7">
    <source>
        <dbReference type="ARBA" id="ARBA00032535"/>
    </source>
</evidence>
<dbReference type="InterPro" id="IPR038222">
    <property type="entry name" value="DHHA2_dom_sf"/>
</dbReference>
<dbReference type="SUPFAM" id="SSF54631">
    <property type="entry name" value="CBS-domain pair"/>
    <property type="match status" value="1"/>
</dbReference>
<organism evidence="11 12">
    <name type="scientific">Coprothermobacter proteolyticus (strain ATCC 35245 / DSM 5265 / OCM 4 / BT)</name>
    <dbReference type="NCBI Taxonomy" id="309798"/>
    <lineage>
        <taxon>Bacteria</taxon>
        <taxon>Pseudomonadati</taxon>
        <taxon>Coprothermobacterota</taxon>
        <taxon>Coprothermobacteria</taxon>
        <taxon>Coprothermobacterales</taxon>
        <taxon>Coprothermobacteraceae</taxon>
        <taxon>Coprothermobacter</taxon>
    </lineage>
</organism>
<gene>
    <name evidence="11" type="ordered locus">COPRO5265_0397</name>
</gene>
<dbReference type="GO" id="GO:0046872">
    <property type="term" value="F:metal ion binding"/>
    <property type="evidence" value="ECO:0007669"/>
    <property type="project" value="UniProtKB-KW"/>
</dbReference>
<dbReference type="InterPro" id="IPR000644">
    <property type="entry name" value="CBS_dom"/>
</dbReference>
<dbReference type="AlphaFoldDB" id="B5Y7L6"/>
<evidence type="ECO:0000256" key="6">
    <source>
        <dbReference type="ARBA" id="ARBA00023211"/>
    </source>
</evidence>
<feature type="domain" description="CBS" evidence="10">
    <location>
        <begin position="241"/>
        <end position="297"/>
    </location>
</feature>
<dbReference type="InterPro" id="IPR038763">
    <property type="entry name" value="DHH_sf"/>
</dbReference>
<name>B5Y7L6_COPPD</name>
<dbReference type="Gene3D" id="3.40.1390.20">
    <property type="entry name" value="HprK N-terminal domain-like"/>
    <property type="match status" value="1"/>
</dbReference>
<evidence type="ECO:0000256" key="2">
    <source>
        <dbReference type="ARBA" id="ARBA00011643"/>
    </source>
</evidence>
<feature type="domain" description="CBS" evidence="10">
    <location>
        <begin position="70"/>
        <end position="124"/>
    </location>
</feature>
<dbReference type="PANTHER" id="PTHR12112">
    <property type="entry name" value="BNIP - RELATED"/>
    <property type="match status" value="1"/>
</dbReference>
<reference evidence="12" key="1">
    <citation type="submission" date="2008-08" db="EMBL/GenBank/DDBJ databases">
        <title>The complete genome sequence of Coprothermobacter proteolyticus strain ATCC 5245 / DSM 5265 / BT.</title>
        <authorList>
            <person name="Dodson R.J."/>
            <person name="Durkin A.S."/>
            <person name="Wu M."/>
            <person name="Eisen J."/>
            <person name="Sutton G."/>
        </authorList>
    </citation>
    <scope>NUCLEOTIDE SEQUENCE [LARGE SCALE GENOMIC DNA]</scope>
    <source>
        <strain evidence="12">ATCC 35245 / DSM 5265 / OCM 4 / BT</strain>
    </source>
</reference>
<evidence type="ECO:0000256" key="4">
    <source>
        <dbReference type="ARBA" id="ARBA00022723"/>
    </source>
</evidence>
<dbReference type="Pfam" id="PF01368">
    <property type="entry name" value="DHH"/>
    <property type="match status" value="1"/>
</dbReference>
<dbReference type="SUPFAM" id="SSF64182">
    <property type="entry name" value="DHH phosphoesterases"/>
    <property type="match status" value="1"/>
</dbReference>
<evidence type="ECO:0000256" key="1">
    <source>
        <dbReference type="ARBA" id="ARBA00001936"/>
    </source>
</evidence>
<dbReference type="EC" id="3.6.1.1" evidence="3"/>
<dbReference type="InterPro" id="IPR001667">
    <property type="entry name" value="DDH_dom"/>
</dbReference>
<reference evidence="11 12" key="2">
    <citation type="journal article" date="2014" name="Genome Announc.">
        <title>Complete Genome Sequence of Coprothermobacter proteolyticus DSM 5265.</title>
        <authorList>
            <person name="Alexiev A."/>
            <person name="Coil D.A."/>
            <person name="Badger J.H."/>
            <person name="Enticknap J."/>
            <person name="Ward N."/>
            <person name="Robb F.T."/>
            <person name="Eisen J.A."/>
        </authorList>
    </citation>
    <scope>NUCLEOTIDE SEQUENCE [LARGE SCALE GENOMIC DNA]</scope>
    <source>
        <strain evidence="12">ATCC 35245 / DSM 5265 / OCM 4 / BT</strain>
    </source>
</reference>
<dbReference type="InterPro" id="IPR028979">
    <property type="entry name" value="Ser_kin/Pase_Hpr-like_N_sf"/>
</dbReference>
<dbReference type="Pfam" id="PF00571">
    <property type="entry name" value="CBS"/>
    <property type="match status" value="2"/>
</dbReference>
<evidence type="ECO:0000256" key="8">
    <source>
        <dbReference type="ARBA" id="ARBA00047820"/>
    </source>
</evidence>
<evidence type="ECO:0000259" key="10">
    <source>
        <dbReference type="PROSITE" id="PS51371"/>
    </source>
</evidence>
<comment type="subunit">
    <text evidence="2">Homohexamer.</text>
</comment>
<comment type="catalytic activity">
    <reaction evidence="8">
        <text>diphosphate + H2O = 2 phosphate + H(+)</text>
        <dbReference type="Rhea" id="RHEA:24576"/>
        <dbReference type="ChEBI" id="CHEBI:15377"/>
        <dbReference type="ChEBI" id="CHEBI:15378"/>
        <dbReference type="ChEBI" id="CHEBI:33019"/>
        <dbReference type="ChEBI" id="CHEBI:43474"/>
        <dbReference type="EC" id="3.6.1.1"/>
    </reaction>
</comment>
<dbReference type="PROSITE" id="PS51371">
    <property type="entry name" value="CBS"/>
    <property type="match status" value="2"/>
</dbReference>
<dbReference type="NCBIfam" id="NF011447">
    <property type="entry name" value="PRK14869.2-3"/>
    <property type="match status" value="1"/>
</dbReference>
<keyword evidence="6" id="KW-0464">Manganese</keyword>
<keyword evidence="5 11" id="KW-0378">Hydrolase</keyword>
<accession>B5Y7L6</accession>
<protein>
    <recommendedName>
        <fullName evidence="3">inorganic diphosphatase</fullName>
        <ecNumber evidence="3">3.6.1.1</ecNumber>
    </recommendedName>
    <alternativeName>
        <fullName evidence="7">Pyrophosphate phospho-hydrolase</fullName>
    </alternativeName>
</protein>
<dbReference type="Proteomes" id="UP000001732">
    <property type="component" value="Chromosome"/>
</dbReference>
<keyword evidence="12" id="KW-1185">Reference proteome</keyword>
<dbReference type="KEGG" id="cpo:COPRO5265_0397"/>
<evidence type="ECO:0000313" key="11">
    <source>
        <dbReference type="EMBL" id="ACI17640.1"/>
    </source>
</evidence>
<keyword evidence="4" id="KW-0479">Metal-binding</keyword>
<dbReference type="Pfam" id="PF07085">
    <property type="entry name" value="DRTGG"/>
    <property type="match status" value="1"/>
</dbReference>
<evidence type="ECO:0000256" key="9">
    <source>
        <dbReference type="PROSITE-ProRule" id="PRU00703"/>
    </source>
</evidence>
<dbReference type="SMART" id="SM00116">
    <property type="entry name" value="CBS"/>
    <property type="match status" value="2"/>
</dbReference>
<dbReference type="eggNOG" id="COG0517">
    <property type="taxonomic scope" value="Bacteria"/>
</dbReference>
<evidence type="ECO:0000256" key="5">
    <source>
        <dbReference type="ARBA" id="ARBA00022801"/>
    </source>
</evidence>
<dbReference type="HOGENOM" id="CLU_025243_1_0_9"/>
<dbReference type="InterPro" id="IPR010766">
    <property type="entry name" value="DRTGG"/>
</dbReference>
<dbReference type="EMBL" id="CP001145">
    <property type="protein sequence ID" value="ACI17640.1"/>
    <property type="molecule type" value="Genomic_DNA"/>
</dbReference>
<dbReference type="GO" id="GO:0004427">
    <property type="term" value="F:inorganic diphosphate phosphatase activity"/>
    <property type="evidence" value="ECO:0007669"/>
    <property type="project" value="UniProtKB-EC"/>
</dbReference>
<dbReference type="NCBIfam" id="NF011443">
    <property type="entry name" value="PRK14869.1-5"/>
    <property type="match status" value="1"/>
</dbReference>
<keyword evidence="9" id="KW-0129">CBS domain</keyword>
<dbReference type="STRING" id="309798.COPRO5265_0397"/>
<dbReference type="Gene3D" id="3.90.1640.10">
    <property type="entry name" value="inorganic pyrophosphatase (n-terminal core)"/>
    <property type="match status" value="2"/>
</dbReference>
<dbReference type="InterPro" id="IPR004097">
    <property type="entry name" value="DHHA2"/>
</dbReference>
<dbReference type="Pfam" id="PF02833">
    <property type="entry name" value="DHHA2"/>
    <property type="match status" value="1"/>
</dbReference>
<evidence type="ECO:0000313" key="12">
    <source>
        <dbReference type="Proteomes" id="UP000001732"/>
    </source>
</evidence>
<evidence type="ECO:0000256" key="3">
    <source>
        <dbReference type="ARBA" id="ARBA00012146"/>
    </source>
</evidence>